<evidence type="ECO:0000256" key="5">
    <source>
        <dbReference type="ARBA" id="ARBA00023136"/>
    </source>
</evidence>
<keyword evidence="5 7" id="KW-0472">Membrane</keyword>
<evidence type="ECO:0000256" key="1">
    <source>
        <dbReference type="ARBA" id="ARBA00004651"/>
    </source>
</evidence>
<evidence type="ECO:0000256" key="2">
    <source>
        <dbReference type="ARBA" id="ARBA00022475"/>
    </source>
</evidence>
<dbReference type="InterPro" id="IPR050790">
    <property type="entry name" value="ExbB/TolQ_transport"/>
</dbReference>
<keyword evidence="6" id="KW-0653">Protein transport</keyword>
<dbReference type="InterPro" id="IPR002898">
    <property type="entry name" value="MotA_ExbB_proton_chnl"/>
</dbReference>
<dbReference type="GO" id="GO:0005886">
    <property type="term" value="C:plasma membrane"/>
    <property type="evidence" value="ECO:0007669"/>
    <property type="project" value="UniProtKB-SubCell"/>
</dbReference>
<dbReference type="GO" id="GO:0017038">
    <property type="term" value="P:protein import"/>
    <property type="evidence" value="ECO:0007669"/>
    <property type="project" value="TreeGrafter"/>
</dbReference>
<dbReference type="PANTHER" id="PTHR30625:SF11">
    <property type="entry name" value="MOTA_TOLQ_EXBB PROTON CHANNEL DOMAIN-CONTAINING PROTEIN"/>
    <property type="match status" value="1"/>
</dbReference>
<comment type="caution">
    <text evidence="9">The sequence shown here is derived from an EMBL/GenBank/DDBJ whole genome shotgun (WGS) entry which is preliminary data.</text>
</comment>
<organism evidence="9 10">
    <name type="scientific">Pelagibaculum spongiae</name>
    <dbReference type="NCBI Taxonomy" id="2080658"/>
    <lineage>
        <taxon>Bacteria</taxon>
        <taxon>Pseudomonadati</taxon>
        <taxon>Pseudomonadota</taxon>
        <taxon>Gammaproteobacteria</taxon>
        <taxon>Oceanospirillales</taxon>
        <taxon>Pelagibaculum</taxon>
    </lineage>
</organism>
<keyword evidence="3 7" id="KW-0812">Transmembrane</keyword>
<name>A0A2V1GZR5_9GAMM</name>
<keyword evidence="10" id="KW-1185">Reference proteome</keyword>
<evidence type="ECO:0000256" key="6">
    <source>
        <dbReference type="RuleBase" id="RU004057"/>
    </source>
</evidence>
<keyword evidence="4 7" id="KW-1133">Transmembrane helix</keyword>
<feature type="domain" description="MotA/TolQ/ExbB proton channel" evidence="8">
    <location>
        <begin position="68"/>
        <end position="187"/>
    </location>
</feature>
<feature type="transmembrane region" description="Helical" evidence="7">
    <location>
        <begin position="106"/>
        <end position="130"/>
    </location>
</feature>
<proteinExistence type="inferred from homology"/>
<sequence>MFEIIKAGGLLMLPIVICSVVALTIIVERFFALRDGQVIPDNLVAKVWLNVQNKEMNEEKLADLRHGSPMGRVLAAGISNLNTSREVMKDAIDEAGRHAVIQLERFLNTLGIIASVSPLLGLLGTVIGMIKVFTAITTVGVGNPAVLADGISQALITTAAGMSVAIPALIAHRYYQRRIDELAITMEQEAVKLVDVIHGDRRKDEPMDHAGGSAESVA</sequence>
<keyword evidence="2" id="KW-1003">Cell membrane</keyword>
<dbReference type="Proteomes" id="UP000244906">
    <property type="component" value="Unassembled WGS sequence"/>
</dbReference>
<reference evidence="9 10" key="1">
    <citation type="submission" date="2018-04" db="EMBL/GenBank/DDBJ databases">
        <title>Thalassorhabdus spongiae gen. nov., sp. nov., isolated from a marine sponge in South-West Iceland.</title>
        <authorList>
            <person name="Knobloch S."/>
            <person name="Daussin A."/>
            <person name="Johannsson R."/>
            <person name="Marteinsson V.T."/>
        </authorList>
    </citation>
    <scope>NUCLEOTIDE SEQUENCE [LARGE SCALE GENOMIC DNA]</scope>
    <source>
        <strain evidence="9 10">Hp12</strain>
    </source>
</reference>
<evidence type="ECO:0000313" key="10">
    <source>
        <dbReference type="Proteomes" id="UP000244906"/>
    </source>
</evidence>
<feature type="transmembrane region" description="Helical" evidence="7">
    <location>
        <begin position="150"/>
        <end position="170"/>
    </location>
</feature>
<protein>
    <submittedName>
        <fullName evidence="9">Biopolymer transporter ExbB</fullName>
    </submittedName>
</protein>
<comment type="similarity">
    <text evidence="6">Belongs to the exbB/tolQ family.</text>
</comment>
<evidence type="ECO:0000256" key="4">
    <source>
        <dbReference type="ARBA" id="ARBA00022989"/>
    </source>
</evidence>
<evidence type="ECO:0000256" key="7">
    <source>
        <dbReference type="SAM" id="Phobius"/>
    </source>
</evidence>
<dbReference type="Pfam" id="PF01618">
    <property type="entry name" value="MotA_ExbB"/>
    <property type="match status" value="1"/>
</dbReference>
<evidence type="ECO:0000259" key="8">
    <source>
        <dbReference type="Pfam" id="PF01618"/>
    </source>
</evidence>
<dbReference type="OrthoDB" id="4045at2"/>
<dbReference type="EMBL" id="QDDL01000004">
    <property type="protein sequence ID" value="PVZ68892.1"/>
    <property type="molecule type" value="Genomic_DNA"/>
</dbReference>
<evidence type="ECO:0000313" key="9">
    <source>
        <dbReference type="EMBL" id="PVZ68892.1"/>
    </source>
</evidence>
<dbReference type="RefSeq" id="WP_116687277.1">
    <property type="nucleotide sequence ID" value="NZ_CAWNYD010000004.1"/>
</dbReference>
<dbReference type="AlphaFoldDB" id="A0A2V1GZR5"/>
<feature type="transmembrane region" description="Helical" evidence="7">
    <location>
        <begin position="6"/>
        <end position="27"/>
    </location>
</feature>
<evidence type="ECO:0000256" key="3">
    <source>
        <dbReference type="ARBA" id="ARBA00022692"/>
    </source>
</evidence>
<comment type="subcellular location">
    <subcellularLocation>
        <location evidence="1">Cell membrane</location>
        <topology evidence="1">Multi-pass membrane protein</topology>
    </subcellularLocation>
    <subcellularLocation>
        <location evidence="6">Membrane</location>
        <topology evidence="6">Multi-pass membrane protein</topology>
    </subcellularLocation>
</comment>
<dbReference type="PANTHER" id="PTHR30625">
    <property type="entry name" value="PROTEIN TOLQ"/>
    <property type="match status" value="1"/>
</dbReference>
<accession>A0A2V1GZR5</accession>
<gene>
    <name evidence="9" type="ORF">DC094_11610</name>
</gene>
<keyword evidence="6" id="KW-0813">Transport</keyword>